<proteinExistence type="predicted"/>
<protein>
    <submittedName>
        <fullName evidence="1">Phage head closure protein</fullName>
    </submittedName>
</protein>
<reference evidence="1 2" key="1">
    <citation type="submission" date="2020-06" db="EMBL/GenBank/DDBJ databases">
        <title>Genome sequence of 2 isolates from Red Sea Mangroves.</title>
        <authorList>
            <person name="Sefrji F."/>
            <person name="Michoud G."/>
            <person name="Merlino G."/>
            <person name="Daffonchio D."/>
        </authorList>
    </citation>
    <scope>NUCLEOTIDE SEQUENCE [LARGE SCALE GENOMIC DNA]</scope>
    <source>
        <strain evidence="1 2">R1DC25</strain>
    </source>
</reference>
<name>A0A7S8C855_9HYPH</name>
<organism evidence="1 2">
    <name type="scientific">Kaustia mangrovi</name>
    <dbReference type="NCBI Taxonomy" id="2593653"/>
    <lineage>
        <taxon>Bacteria</taxon>
        <taxon>Pseudomonadati</taxon>
        <taxon>Pseudomonadota</taxon>
        <taxon>Alphaproteobacteria</taxon>
        <taxon>Hyphomicrobiales</taxon>
        <taxon>Parvibaculaceae</taxon>
        <taxon>Kaustia</taxon>
    </lineage>
</organism>
<dbReference type="EMBL" id="CP058214">
    <property type="protein sequence ID" value="QPC45174.1"/>
    <property type="molecule type" value="Genomic_DNA"/>
</dbReference>
<dbReference type="Proteomes" id="UP000593594">
    <property type="component" value="Chromosome"/>
</dbReference>
<evidence type="ECO:0000313" key="2">
    <source>
        <dbReference type="Proteomes" id="UP000593594"/>
    </source>
</evidence>
<dbReference type="NCBIfam" id="TIGR01563">
    <property type="entry name" value="gp16_SPP1"/>
    <property type="match status" value="1"/>
</dbReference>
<keyword evidence="2" id="KW-1185">Reference proteome</keyword>
<gene>
    <name evidence="1" type="ORF">HW532_04265</name>
</gene>
<dbReference type="KEGG" id="kmn:HW532_04265"/>
<dbReference type="InterPro" id="IPR008767">
    <property type="entry name" value="Phage_SPP1_head-tail_adaptor"/>
</dbReference>
<sequence>MRHRLRLEAPQRVADGGGGAEIVWQPVAELWAEIAPASPRDTVRAEKISAEVSHRIALRHRDDVTAAMRFRADDRVFDIVAHYDPDERRRRLVCLVRERLTP</sequence>
<dbReference type="InterPro" id="IPR038666">
    <property type="entry name" value="SSP1_head-tail_sf"/>
</dbReference>
<dbReference type="Pfam" id="PF05521">
    <property type="entry name" value="Phage_HCP"/>
    <property type="match status" value="1"/>
</dbReference>
<dbReference type="Gene3D" id="2.40.10.270">
    <property type="entry name" value="Bacteriophage SPP1 head-tail adaptor protein"/>
    <property type="match status" value="1"/>
</dbReference>
<evidence type="ECO:0000313" key="1">
    <source>
        <dbReference type="EMBL" id="QPC45174.1"/>
    </source>
</evidence>
<dbReference type="AlphaFoldDB" id="A0A7S8C855"/>
<accession>A0A7S8C855</accession>